<organism evidence="3 4">
    <name type="scientific">Deinococcus enclensis</name>
    <dbReference type="NCBI Taxonomy" id="1049582"/>
    <lineage>
        <taxon>Bacteria</taxon>
        <taxon>Thermotogati</taxon>
        <taxon>Deinococcota</taxon>
        <taxon>Deinococci</taxon>
        <taxon>Deinococcales</taxon>
        <taxon>Deinococcaceae</taxon>
        <taxon>Deinococcus</taxon>
    </lineage>
</organism>
<keyword evidence="1" id="KW-0472">Membrane</keyword>
<feature type="transmembrane region" description="Helical" evidence="1">
    <location>
        <begin position="21"/>
        <end position="36"/>
    </location>
</feature>
<dbReference type="RefSeq" id="WP_307464787.1">
    <property type="nucleotide sequence ID" value="NZ_JAURUR010000002.1"/>
</dbReference>
<reference evidence="3 4" key="1">
    <citation type="submission" date="2023-07" db="EMBL/GenBank/DDBJ databases">
        <title>Genomic Encyclopedia of Type Strains, Phase IV (KMG-IV): sequencing the most valuable type-strain genomes for metagenomic binning, comparative biology and taxonomic classification.</title>
        <authorList>
            <person name="Goeker M."/>
        </authorList>
    </citation>
    <scope>NUCLEOTIDE SEQUENCE [LARGE SCALE GENOMIC DNA]</scope>
    <source>
        <strain evidence="3 4">NIO-1023</strain>
    </source>
</reference>
<proteinExistence type="predicted"/>
<name>A0ABT9MBS4_9DEIO</name>
<dbReference type="Pfam" id="PF13349">
    <property type="entry name" value="DUF4097"/>
    <property type="match status" value="1"/>
</dbReference>
<feature type="domain" description="DUF4097" evidence="2">
    <location>
        <begin position="171"/>
        <end position="275"/>
    </location>
</feature>
<keyword evidence="1" id="KW-0812">Transmembrane</keyword>
<accession>A0ABT9MBS4</accession>
<sequence length="353" mass="37249">MTRRLTRRPASRPVGPALRRMLLGLGLAGAGLLLIWEDRTLVPRPGLGSVTTPVRVPLDGPLPLDMARTAAVRVSGDRANLTLGPLAQTDGDVLRGQGTHRERNPLHVQTGRTGGDVRATLTMNVQALDRDQGIGVGPEPFQHDIALKVTPRIPLTLSTTTSGGTQALDLSTLRLRSLNVRSNTGPLDVTLPARPSGPLTLSSLTGDIRVTAARASAPEVLTITNRTGDLTLNLRSAAMGGLSVNTTSGEVRLTLPARTGRGSVQTAMSDMTVTATPGTTGRLDLRTVTGDVTVRVPARLRVRVRFPERETITLPAGADEGQEPQLDLFVDCPARNFTLETLPDSGPPTGASP</sequence>
<keyword evidence="1" id="KW-1133">Transmembrane helix</keyword>
<evidence type="ECO:0000313" key="4">
    <source>
        <dbReference type="Proteomes" id="UP001232163"/>
    </source>
</evidence>
<dbReference type="EMBL" id="JAURUR010000002">
    <property type="protein sequence ID" value="MDP9763709.1"/>
    <property type="molecule type" value="Genomic_DNA"/>
</dbReference>
<evidence type="ECO:0000259" key="2">
    <source>
        <dbReference type="Pfam" id="PF13349"/>
    </source>
</evidence>
<dbReference type="Proteomes" id="UP001232163">
    <property type="component" value="Unassembled WGS sequence"/>
</dbReference>
<comment type="caution">
    <text evidence="3">The sequence shown here is derived from an EMBL/GenBank/DDBJ whole genome shotgun (WGS) entry which is preliminary data.</text>
</comment>
<evidence type="ECO:0000313" key="3">
    <source>
        <dbReference type="EMBL" id="MDP9763709.1"/>
    </source>
</evidence>
<evidence type="ECO:0000256" key="1">
    <source>
        <dbReference type="SAM" id="Phobius"/>
    </source>
</evidence>
<protein>
    <recommendedName>
        <fullName evidence="2">DUF4097 domain-containing protein</fullName>
    </recommendedName>
</protein>
<keyword evidence="4" id="KW-1185">Reference proteome</keyword>
<dbReference type="InterPro" id="IPR025164">
    <property type="entry name" value="Toastrack_DUF4097"/>
</dbReference>
<gene>
    <name evidence="3" type="ORF">QO006_001126</name>
</gene>